<dbReference type="PANTHER" id="PTHR10291:SF0">
    <property type="entry name" value="DEHYDRODOLICHYL DIPHOSPHATE SYNTHASE 2"/>
    <property type="match status" value="1"/>
</dbReference>
<dbReference type="NCBIfam" id="NF011405">
    <property type="entry name" value="PRK14830.1"/>
    <property type="match status" value="1"/>
</dbReference>
<dbReference type="Pfam" id="PF01255">
    <property type="entry name" value="Prenyltransf"/>
    <property type="match status" value="1"/>
</dbReference>
<keyword evidence="2" id="KW-0460">Magnesium</keyword>
<evidence type="ECO:0000313" key="4">
    <source>
        <dbReference type="Proteomes" id="UP000268469"/>
    </source>
</evidence>
<dbReference type="EMBL" id="QNBE01000135">
    <property type="protein sequence ID" value="RKX68727.1"/>
    <property type="molecule type" value="Genomic_DNA"/>
</dbReference>
<comment type="cofactor">
    <cofactor evidence="2">
        <name>Mg(2+)</name>
        <dbReference type="ChEBI" id="CHEBI:18420"/>
    </cofactor>
    <text evidence="2">Binds 2 magnesium ions per subunit.</text>
</comment>
<feature type="binding site" evidence="2">
    <location>
        <position position="15"/>
    </location>
    <ligand>
        <name>Mg(2+)</name>
        <dbReference type="ChEBI" id="CHEBI:18420"/>
    </ligand>
</feature>
<feature type="binding site" evidence="2">
    <location>
        <begin position="60"/>
        <end position="62"/>
    </location>
    <ligand>
        <name>substrate</name>
    </ligand>
</feature>
<feature type="binding site" evidence="2">
    <location>
        <position position="179"/>
    </location>
    <ligand>
        <name>substrate</name>
    </ligand>
</feature>
<dbReference type="PANTHER" id="PTHR10291">
    <property type="entry name" value="DEHYDRODOLICHYL DIPHOSPHATE SYNTHASE FAMILY MEMBER"/>
    <property type="match status" value="1"/>
</dbReference>
<feature type="binding site" evidence="2">
    <location>
        <position position="64"/>
    </location>
    <ligand>
        <name>substrate</name>
    </ligand>
</feature>
<dbReference type="GO" id="GO:0016094">
    <property type="term" value="P:polyprenol biosynthetic process"/>
    <property type="evidence" value="ECO:0007669"/>
    <property type="project" value="TreeGrafter"/>
</dbReference>
<evidence type="ECO:0000313" key="3">
    <source>
        <dbReference type="EMBL" id="RKX68727.1"/>
    </source>
</evidence>
<proteinExistence type="inferred from homology"/>
<feature type="binding site" evidence="2">
    <location>
        <begin position="16"/>
        <end position="19"/>
    </location>
    <ligand>
        <name>substrate</name>
    </ligand>
</feature>
<evidence type="ECO:0000256" key="2">
    <source>
        <dbReference type="HAMAP-Rule" id="MF_01139"/>
    </source>
</evidence>
<dbReference type="EC" id="2.5.1.-" evidence="2"/>
<feature type="binding site" evidence="2">
    <location>
        <position position="200"/>
    </location>
    <ligand>
        <name>Mg(2+)</name>
        <dbReference type="ChEBI" id="CHEBI:18420"/>
    </ligand>
</feature>
<dbReference type="GO" id="GO:0000287">
    <property type="term" value="F:magnesium ion binding"/>
    <property type="evidence" value="ECO:0007669"/>
    <property type="project" value="UniProtKB-UniRule"/>
</dbReference>
<dbReference type="HAMAP" id="MF_01139">
    <property type="entry name" value="ISPT"/>
    <property type="match status" value="1"/>
</dbReference>
<protein>
    <recommendedName>
        <fullName evidence="2">Isoprenyl transferase</fullName>
        <ecNumber evidence="2">2.5.1.-</ecNumber>
    </recommendedName>
</protein>
<dbReference type="CDD" id="cd00475">
    <property type="entry name" value="Cis_IPPS"/>
    <property type="match status" value="1"/>
</dbReference>
<feature type="binding site" evidence="2">
    <location>
        <position position="20"/>
    </location>
    <ligand>
        <name>substrate</name>
    </ligand>
</feature>
<feature type="binding site" evidence="2">
    <location>
        <position position="32"/>
    </location>
    <ligand>
        <name>substrate</name>
    </ligand>
</feature>
<dbReference type="Proteomes" id="UP000268469">
    <property type="component" value="Unassembled WGS sequence"/>
</dbReference>
<sequence>MAELKIPKHIAIIMDGNGRWARKRGLPRMVGHKAGVESVREIVRVCGELGVEYLTLYTFSTENWQRPEGEVRFLMDMLKDLLIREVPELNRNNVRLNVIGRLDILPDDIRERIDWAIHTLSQNTGLKLILAISYGGRAEIVDAIRRIVKEGVSVDRIDEESLRKYFYDPKLPDPDLLIRTGARGRIRISNFLIYQSAYAELYFTETLWPDFRKEELIKAIEDYTRRERRFGRVLE</sequence>
<feature type="active site" evidence="2">
    <location>
        <position position="15"/>
    </location>
</feature>
<dbReference type="GO" id="GO:0005829">
    <property type="term" value="C:cytosol"/>
    <property type="evidence" value="ECO:0007669"/>
    <property type="project" value="TreeGrafter"/>
</dbReference>
<dbReference type="NCBIfam" id="TIGR00055">
    <property type="entry name" value="uppS"/>
    <property type="match status" value="1"/>
</dbReference>
<dbReference type="AlphaFoldDB" id="A0A660SDG5"/>
<dbReference type="GO" id="GO:0030145">
    <property type="term" value="F:manganese ion binding"/>
    <property type="evidence" value="ECO:0007669"/>
    <property type="project" value="TreeGrafter"/>
</dbReference>
<evidence type="ECO:0000256" key="1">
    <source>
        <dbReference type="ARBA" id="ARBA00022679"/>
    </source>
</evidence>
<accession>A0A660SDG5</accession>
<comment type="caution">
    <text evidence="3">The sequence shown here is derived from an EMBL/GenBank/DDBJ whole genome shotgun (WGS) entry which is preliminary data.</text>
</comment>
<dbReference type="GO" id="GO:0008834">
    <property type="term" value="F:ditrans,polycis-undecaprenyl-diphosphate synthase [(2E,6E)-farnesyl-diphosphate specific] activity"/>
    <property type="evidence" value="ECO:0007669"/>
    <property type="project" value="TreeGrafter"/>
</dbReference>
<comment type="similarity">
    <text evidence="2">Belongs to the UPP synthase family.</text>
</comment>
<organism evidence="3 4">
    <name type="scientific">candidate division WOR-3 bacterium</name>
    <dbReference type="NCBI Taxonomy" id="2052148"/>
    <lineage>
        <taxon>Bacteria</taxon>
        <taxon>Bacteria division WOR-3</taxon>
    </lineage>
</organism>
<gene>
    <name evidence="3" type="ORF">DRP53_10135</name>
</gene>
<dbReference type="InterPro" id="IPR001441">
    <property type="entry name" value="UPP_synth-like"/>
</dbReference>
<dbReference type="Gene3D" id="3.40.1180.10">
    <property type="entry name" value="Decaprenyl diphosphate synthase-like"/>
    <property type="match status" value="1"/>
</dbReference>
<dbReference type="InterPro" id="IPR036424">
    <property type="entry name" value="UPP_synth-like_sf"/>
</dbReference>
<reference evidence="3 4" key="1">
    <citation type="submission" date="2018-06" db="EMBL/GenBank/DDBJ databases">
        <title>Extensive metabolic versatility and redundancy in microbially diverse, dynamic hydrothermal sediments.</title>
        <authorList>
            <person name="Dombrowski N."/>
            <person name="Teske A."/>
            <person name="Baker B.J."/>
        </authorList>
    </citation>
    <scope>NUCLEOTIDE SEQUENCE [LARGE SCALE GENOMIC DNA]</scope>
    <source>
        <strain evidence="3">B36_G15</strain>
    </source>
</reference>
<feature type="binding site" evidence="2">
    <location>
        <position position="28"/>
    </location>
    <ligand>
        <name>substrate</name>
    </ligand>
</feature>
<feature type="binding site" evidence="2">
    <location>
        <begin position="187"/>
        <end position="189"/>
    </location>
    <ligand>
        <name>substrate</name>
    </ligand>
</feature>
<feature type="binding site" evidence="2">
    <location>
        <position position="66"/>
    </location>
    <ligand>
        <name>substrate</name>
    </ligand>
</feature>
<dbReference type="FunFam" id="3.40.1180.10:FF:000001">
    <property type="entry name" value="(2E,6E)-farnesyl-diphosphate-specific ditrans,polycis-undecaprenyl-diphosphate synthase"/>
    <property type="match status" value="1"/>
</dbReference>
<keyword evidence="2" id="KW-0479">Metal-binding</keyword>
<feature type="active site" description="Proton acceptor" evidence="2">
    <location>
        <position position="63"/>
    </location>
</feature>
<comment type="subunit">
    <text evidence="2">Homodimer.</text>
</comment>
<comment type="function">
    <text evidence="2">Catalyzes the condensation of isopentenyl diphosphate (IPP) with allylic pyrophosphates generating different type of terpenoids.</text>
</comment>
<dbReference type="SUPFAM" id="SSF64005">
    <property type="entry name" value="Undecaprenyl diphosphate synthase"/>
    <property type="match status" value="1"/>
</dbReference>
<keyword evidence="1 2" id="KW-0808">Transferase</keyword>
<name>A0A660SDG5_UNCW3</name>